<organism evidence="7 8">
    <name type="scientific">Acinetobacter calcoaceticus</name>
    <dbReference type="NCBI Taxonomy" id="471"/>
    <lineage>
        <taxon>Bacteria</taxon>
        <taxon>Pseudomonadati</taxon>
        <taxon>Pseudomonadota</taxon>
        <taxon>Gammaproteobacteria</taxon>
        <taxon>Moraxellales</taxon>
        <taxon>Moraxellaceae</taxon>
        <taxon>Acinetobacter</taxon>
        <taxon>Acinetobacter calcoaceticus/baumannii complex</taxon>
    </lineage>
</organism>
<comment type="caution">
    <text evidence="7">The sequence shown here is derived from an EMBL/GenBank/DDBJ whole genome shotgun (WGS) entry which is preliminary data.</text>
</comment>
<keyword evidence="2" id="KW-1003">Cell membrane</keyword>
<gene>
    <name evidence="7" type="ORF">EC844_13116</name>
</gene>
<dbReference type="GO" id="GO:0033228">
    <property type="term" value="P:cysteine export across plasma membrane"/>
    <property type="evidence" value="ECO:0007669"/>
    <property type="project" value="TreeGrafter"/>
</dbReference>
<sequence>MLLIFSMFSFALSMSISPGPVNFTILSSAMNYGFKNTIAFLSGATIGFTALLAAVCFGLFQLLHGYPIFLDALSIFGAALLMWMGWGIFRADPTQVQAQQQSQAPGFFYGVMMQWLNPKAWIAAFTGTAIFSVRQSTTDLMLFVLIYFVVCYVSLLIWAILGEKMALFLNQGQRMRIMNRIMGIILIAIALDIGMSRFLV</sequence>
<evidence type="ECO:0000256" key="5">
    <source>
        <dbReference type="ARBA" id="ARBA00023136"/>
    </source>
</evidence>
<dbReference type="Proteomes" id="UP000294963">
    <property type="component" value="Unassembled WGS sequence"/>
</dbReference>
<evidence type="ECO:0000313" key="7">
    <source>
        <dbReference type="EMBL" id="TCM60677.1"/>
    </source>
</evidence>
<keyword evidence="8" id="KW-1185">Reference proteome</keyword>
<evidence type="ECO:0000313" key="8">
    <source>
        <dbReference type="Proteomes" id="UP000294963"/>
    </source>
</evidence>
<keyword evidence="3 6" id="KW-0812">Transmembrane</keyword>
<evidence type="ECO:0000256" key="1">
    <source>
        <dbReference type="ARBA" id="ARBA00004651"/>
    </source>
</evidence>
<dbReference type="GO" id="GO:0005886">
    <property type="term" value="C:plasma membrane"/>
    <property type="evidence" value="ECO:0007669"/>
    <property type="project" value="UniProtKB-SubCell"/>
</dbReference>
<dbReference type="AlphaFoldDB" id="A0A4R1XAI4"/>
<dbReference type="EMBL" id="SLVJ01000031">
    <property type="protein sequence ID" value="TCM60677.1"/>
    <property type="molecule type" value="Genomic_DNA"/>
</dbReference>
<keyword evidence="4 6" id="KW-1133">Transmembrane helix</keyword>
<feature type="transmembrane region" description="Helical" evidence="6">
    <location>
        <begin position="39"/>
        <end position="60"/>
    </location>
</feature>
<reference evidence="7 8" key="1">
    <citation type="submission" date="2019-03" db="EMBL/GenBank/DDBJ databases">
        <title>Genomic analyses of the natural microbiome of Caenorhabditis elegans.</title>
        <authorList>
            <person name="Samuel B."/>
        </authorList>
    </citation>
    <scope>NUCLEOTIDE SEQUENCE [LARGE SCALE GENOMIC DNA]</scope>
    <source>
        <strain evidence="7 8">JUb89</strain>
    </source>
</reference>
<feature type="transmembrane region" description="Helical" evidence="6">
    <location>
        <begin position="181"/>
        <end position="199"/>
    </location>
</feature>
<name>A0A4R1XAI4_ACICA</name>
<feature type="transmembrane region" description="Helical" evidence="6">
    <location>
        <begin position="67"/>
        <end position="89"/>
    </location>
</feature>
<proteinExistence type="predicted"/>
<dbReference type="PANTHER" id="PTHR30086">
    <property type="entry name" value="ARGININE EXPORTER PROTEIN ARGO"/>
    <property type="match status" value="1"/>
</dbReference>
<keyword evidence="5 6" id="KW-0472">Membrane</keyword>
<evidence type="ECO:0000256" key="3">
    <source>
        <dbReference type="ARBA" id="ARBA00022692"/>
    </source>
</evidence>
<evidence type="ECO:0000256" key="4">
    <source>
        <dbReference type="ARBA" id="ARBA00022989"/>
    </source>
</evidence>
<feature type="transmembrane region" description="Helical" evidence="6">
    <location>
        <begin position="140"/>
        <end position="161"/>
    </location>
</feature>
<protein>
    <submittedName>
        <fullName evidence="7">Threonine/homoserine/homoserine lactone efflux protein</fullName>
    </submittedName>
</protein>
<dbReference type="PANTHER" id="PTHR30086:SF20">
    <property type="entry name" value="ARGININE EXPORTER PROTEIN ARGO-RELATED"/>
    <property type="match status" value="1"/>
</dbReference>
<dbReference type="InterPro" id="IPR001123">
    <property type="entry name" value="LeuE-type"/>
</dbReference>
<comment type="subcellular location">
    <subcellularLocation>
        <location evidence="1">Cell membrane</location>
        <topology evidence="1">Multi-pass membrane protein</topology>
    </subcellularLocation>
</comment>
<dbReference type="Pfam" id="PF01810">
    <property type="entry name" value="LysE"/>
    <property type="match status" value="1"/>
</dbReference>
<evidence type="ECO:0000256" key="6">
    <source>
        <dbReference type="SAM" id="Phobius"/>
    </source>
</evidence>
<evidence type="ECO:0000256" key="2">
    <source>
        <dbReference type="ARBA" id="ARBA00022475"/>
    </source>
</evidence>
<dbReference type="GO" id="GO:0015171">
    <property type="term" value="F:amino acid transmembrane transporter activity"/>
    <property type="evidence" value="ECO:0007669"/>
    <property type="project" value="TreeGrafter"/>
</dbReference>
<accession>A0A4R1XAI4</accession>